<gene>
    <name evidence="7" type="ORF">J2S00_003295</name>
</gene>
<dbReference type="Gene3D" id="3.30.565.10">
    <property type="entry name" value="Histidine kinase-like ATPase, C-terminal domain"/>
    <property type="match status" value="1"/>
</dbReference>
<keyword evidence="2 7" id="KW-0808">Transferase</keyword>
<evidence type="ECO:0000256" key="5">
    <source>
        <dbReference type="ARBA" id="ARBA00022840"/>
    </source>
</evidence>
<dbReference type="InterPro" id="IPR003594">
    <property type="entry name" value="HATPase_dom"/>
</dbReference>
<protein>
    <submittedName>
        <fullName evidence="7">Serine/threonine-protein kinase RsbT</fullName>
        <ecNumber evidence="7">2.7.11.1</ecNumber>
    </submittedName>
</protein>
<evidence type="ECO:0000313" key="8">
    <source>
        <dbReference type="Proteomes" id="UP001232445"/>
    </source>
</evidence>
<evidence type="ECO:0000256" key="4">
    <source>
        <dbReference type="ARBA" id="ARBA00022777"/>
    </source>
</evidence>
<keyword evidence="1" id="KW-0723">Serine/threonine-protein kinase</keyword>
<dbReference type="InterPro" id="IPR050267">
    <property type="entry name" value="Anti-sigma-factor_SerPK"/>
</dbReference>
<evidence type="ECO:0000259" key="6">
    <source>
        <dbReference type="SMART" id="SM00387"/>
    </source>
</evidence>
<name>A0ABU0CVM6_9BACI</name>
<keyword evidence="8" id="KW-1185">Reference proteome</keyword>
<accession>A0ABU0CVM6</accession>
<keyword evidence="3" id="KW-0547">Nucleotide-binding</keyword>
<dbReference type="EMBL" id="JAUSUQ010000014">
    <property type="protein sequence ID" value="MDQ0340480.1"/>
    <property type="molecule type" value="Genomic_DNA"/>
</dbReference>
<evidence type="ECO:0000256" key="3">
    <source>
        <dbReference type="ARBA" id="ARBA00022741"/>
    </source>
</evidence>
<dbReference type="InterPro" id="IPR036890">
    <property type="entry name" value="HATPase_C_sf"/>
</dbReference>
<dbReference type="SMART" id="SM00387">
    <property type="entry name" value="HATPase_c"/>
    <property type="match status" value="1"/>
</dbReference>
<proteinExistence type="predicted"/>
<dbReference type="SUPFAM" id="SSF55874">
    <property type="entry name" value="ATPase domain of HSP90 chaperone/DNA topoisomerase II/histidine kinase"/>
    <property type="match status" value="1"/>
</dbReference>
<keyword evidence="4 7" id="KW-0418">Kinase</keyword>
<evidence type="ECO:0000313" key="7">
    <source>
        <dbReference type="EMBL" id="MDQ0340480.1"/>
    </source>
</evidence>
<feature type="domain" description="Histidine kinase/HSP90-like ATPase" evidence="6">
    <location>
        <begin position="33"/>
        <end position="130"/>
    </location>
</feature>
<dbReference type="Proteomes" id="UP001232445">
    <property type="component" value="Unassembled WGS sequence"/>
</dbReference>
<dbReference type="RefSeq" id="WP_307342178.1">
    <property type="nucleotide sequence ID" value="NZ_JAUSUQ010000014.1"/>
</dbReference>
<organism evidence="7 8">
    <name type="scientific">Caldalkalibacillus uzonensis</name>
    <dbReference type="NCBI Taxonomy" id="353224"/>
    <lineage>
        <taxon>Bacteria</taxon>
        <taxon>Bacillati</taxon>
        <taxon>Bacillota</taxon>
        <taxon>Bacilli</taxon>
        <taxon>Bacillales</taxon>
        <taxon>Bacillaceae</taxon>
        <taxon>Caldalkalibacillus</taxon>
    </lineage>
</organism>
<keyword evidence="5" id="KW-0067">ATP-binding</keyword>
<dbReference type="PANTHER" id="PTHR35526:SF3">
    <property type="entry name" value="ANTI-SIGMA-F FACTOR RSBW"/>
    <property type="match status" value="1"/>
</dbReference>
<reference evidence="7 8" key="1">
    <citation type="submission" date="2023-07" db="EMBL/GenBank/DDBJ databases">
        <title>Genomic Encyclopedia of Type Strains, Phase IV (KMG-IV): sequencing the most valuable type-strain genomes for metagenomic binning, comparative biology and taxonomic classification.</title>
        <authorList>
            <person name="Goeker M."/>
        </authorList>
    </citation>
    <scope>NUCLEOTIDE SEQUENCE [LARGE SCALE GENOMIC DNA]</scope>
    <source>
        <strain evidence="7 8">DSM 17740</strain>
    </source>
</reference>
<evidence type="ECO:0000256" key="1">
    <source>
        <dbReference type="ARBA" id="ARBA00022527"/>
    </source>
</evidence>
<comment type="caution">
    <text evidence="7">The sequence shown here is derived from an EMBL/GenBank/DDBJ whole genome shotgun (WGS) entry which is preliminary data.</text>
</comment>
<dbReference type="EC" id="2.7.11.1" evidence="7"/>
<evidence type="ECO:0000256" key="2">
    <source>
        <dbReference type="ARBA" id="ARBA00022679"/>
    </source>
</evidence>
<dbReference type="PANTHER" id="PTHR35526">
    <property type="entry name" value="ANTI-SIGMA-F FACTOR RSBW-RELATED"/>
    <property type="match status" value="1"/>
</dbReference>
<dbReference type="Pfam" id="PF02518">
    <property type="entry name" value="HATPase_c"/>
    <property type="match status" value="1"/>
</dbReference>
<sequence length="130" mass="14120">MSLHKVYIKNEDDVLQAVTLTRQLVKLLSFSKVDEQKILVSVSELTRNILDHASGKGVFKCELTQDQIRITVIDDGPGIDNVQAALRGKKRAGSQGLGLGLSGVQRLMDEMSIETSTGGGTKIIAIKRKS</sequence>
<dbReference type="GO" id="GO:0004674">
    <property type="term" value="F:protein serine/threonine kinase activity"/>
    <property type="evidence" value="ECO:0007669"/>
    <property type="project" value="UniProtKB-EC"/>
</dbReference>